<sequence>MATVMHGRRKGAQRGTEKNADLEYKTCTNQGGMKLSDGTDLRQVTVLSKQDWDRIERELNRRQIQNEMARQMCEEREEQKRKSKEIIKNWSNTIAGQRQKKLEARRTREEKEEEERKEIDLEEAKFQAQKRREALDKAKTQQYYQTDRVKTFHSALTLTEVLKERDAQLELKRLKELAMKDLDKDYLKIDREFYEKTIEAEQEKAKYNIAAAQRAAEFQMAQIQEHMDNEEKLKLEDREEGEELKRLTAKFRLEKEKLENMRKEERKLVMQENLQQIEDMKKIKQLQEEQEEEDDDECRVFAVAKRKMMKLRVEKEIDLHNQKQARLDRIKEKLSAKMKQNIDDEENRLGNAVQEIEKKRIADERAKEEKLLKEIREQAEHRNKQLKEKDEKLRREKEEEMELLKMRHAADELFRQNENEKSIRRRQDAEQLQNFIVDQYNERVNKQEEIKKTQMALDKATGELFEKEEEQFQEYARKVIDHCREKGRNVYPLERAAQRGSGNCLGVQMPNDQHDCTNATKLHVNGRNASKNRLGFLF</sequence>
<dbReference type="EMBL" id="HACG01011483">
    <property type="protein sequence ID" value="CEK58348.1"/>
    <property type="molecule type" value="Transcribed_RNA"/>
</dbReference>
<feature type="region of interest" description="Disordered" evidence="3">
    <location>
        <begin position="1"/>
        <end position="22"/>
    </location>
</feature>
<feature type="compositionally biased region" description="Basic and acidic residues" evidence="3">
    <location>
        <begin position="100"/>
        <end position="117"/>
    </location>
</feature>
<evidence type="ECO:0000313" key="5">
    <source>
        <dbReference type="EMBL" id="CEK58348.1"/>
    </source>
</evidence>
<proteinExistence type="predicted"/>
<feature type="domain" description="Trichohyalin-plectin-homology" evidence="4">
    <location>
        <begin position="144"/>
        <end position="486"/>
    </location>
</feature>
<accession>A0A0B6YQ31</accession>
<reference evidence="5" key="1">
    <citation type="submission" date="2014-12" db="EMBL/GenBank/DDBJ databases">
        <title>Insight into the proteome of Arion vulgaris.</title>
        <authorList>
            <person name="Aradska J."/>
            <person name="Bulat T."/>
            <person name="Smidak R."/>
            <person name="Sarate P."/>
            <person name="Gangsoo J."/>
            <person name="Sialana F."/>
            <person name="Bilban M."/>
            <person name="Lubec G."/>
        </authorList>
    </citation>
    <scope>NUCLEOTIDE SEQUENCE</scope>
    <source>
        <tissue evidence="5">Skin</tissue>
    </source>
</reference>
<feature type="coiled-coil region" evidence="2">
    <location>
        <begin position="320"/>
        <end position="407"/>
    </location>
</feature>
<organism evidence="5">
    <name type="scientific">Arion vulgaris</name>
    <dbReference type="NCBI Taxonomy" id="1028688"/>
    <lineage>
        <taxon>Eukaryota</taxon>
        <taxon>Metazoa</taxon>
        <taxon>Spiralia</taxon>
        <taxon>Lophotrochozoa</taxon>
        <taxon>Mollusca</taxon>
        <taxon>Gastropoda</taxon>
        <taxon>Heterobranchia</taxon>
        <taxon>Euthyneura</taxon>
        <taxon>Panpulmonata</taxon>
        <taxon>Eupulmonata</taxon>
        <taxon>Stylommatophora</taxon>
        <taxon>Helicina</taxon>
        <taxon>Arionoidea</taxon>
        <taxon>Arionidae</taxon>
        <taxon>Arion</taxon>
    </lineage>
</organism>
<evidence type="ECO:0000256" key="2">
    <source>
        <dbReference type="SAM" id="Coils"/>
    </source>
</evidence>
<feature type="coiled-coil region" evidence="2">
    <location>
        <begin position="443"/>
        <end position="470"/>
    </location>
</feature>
<feature type="region of interest" description="Disordered" evidence="3">
    <location>
        <begin position="97"/>
        <end position="117"/>
    </location>
</feature>
<evidence type="ECO:0000259" key="4">
    <source>
        <dbReference type="Pfam" id="PF13868"/>
    </source>
</evidence>
<dbReference type="GO" id="GO:0005879">
    <property type="term" value="C:axonemal microtubule"/>
    <property type="evidence" value="ECO:0007669"/>
    <property type="project" value="TreeGrafter"/>
</dbReference>
<dbReference type="InterPro" id="IPR043597">
    <property type="entry name" value="TPH_dom"/>
</dbReference>
<dbReference type="AlphaFoldDB" id="A0A0B6YQ31"/>
<gene>
    <name evidence="5" type="primary">ORF32775</name>
</gene>
<keyword evidence="1 2" id="KW-0175">Coiled coil</keyword>
<dbReference type="PANTHER" id="PTHR28663:SF1">
    <property type="entry name" value="CILIA- AND FLAGELLA- ASSOCIATED PROTEIN 210"/>
    <property type="match status" value="1"/>
</dbReference>
<evidence type="ECO:0000256" key="3">
    <source>
        <dbReference type="SAM" id="MobiDB-lite"/>
    </source>
</evidence>
<dbReference type="PANTHER" id="PTHR28663">
    <property type="entry name" value="COILED-COIL DOMAIN-CONTAINING PROTEIN 173"/>
    <property type="match status" value="1"/>
</dbReference>
<dbReference type="Pfam" id="PF13868">
    <property type="entry name" value="TPH"/>
    <property type="match status" value="1"/>
</dbReference>
<feature type="coiled-coil region" evidence="2">
    <location>
        <begin position="244"/>
        <end position="294"/>
    </location>
</feature>
<evidence type="ECO:0000256" key="1">
    <source>
        <dbReference type="ARBA" id="ARBA00023054"/>
    </source>
</evidence>
<protein>
    <recommendedName>
        <fullName evidence="4">Trichohyalin-plectin-homology domain-containing protein</fullName>
    </recommendedName>
</protein>
<feature type="compositionally biased region" description="Basic residues" evidence="3">
    <location>
        <begin position="1"/>
        <end position="12"/>
    </location>
</feature>
<dbReference type="InterPro" id="IPR039986">
    <property type="entry name" value="CFAP210"/>
</dbReference>
<name>A0A0B6YQ31_9EUPU</name>